<gene>
    <name evidence="4" type="ORF">EV356DRAFT_447310</name>
</gene>
<dbReference type="InterPro" id="IPR013144">
    <property type="entry name" value="CRA_dom"/>
</dbReference>
<proteinExistence type="predicted"/>
<dbReference type="EMBL" id="ML991801">
    <property type="protein sequence ID" value="KAF2234106.1"/>
    <property type="molecule type" value="Genomic_DNA"/>
</dbReference>
<comment type="function">
    <text evidence="1">Involved in the proteasome-dependent degradation of fructose-1,6-bisphosphatase.</text>
</comment>
<dbReference type="PROSITE" id="PS50896">
    <property type="entry name" value="LISH"/>
    <property type="match status" value="1"/>
</dbReference>
<feature type="domain" description="B30.2/SPRY" evidence="2">
    <location>
        <begin position="8"/>
        <end position="199"/>
    </location>
</feature>
<protein>
    <submittedName>
        <fullName evidence="4">SPRY-domain-containing protein</fullName>
    </submittedName>
</protein>
<evidence type="ECO:0000259" key="2">
    <source>
        <dbReference type="PROSITE" id="PS50188"/>
    </source>
</evidence>
<feature type="domain" description="CTLH" evidence="3">
    <location>
        <begin position="285"/>
        <end position="342"/>
    </location>
</feature>
<dbReference type="InterPro" id="IPR024964">
    <property type="entry name" value="CTLH/CRA"/>
</dbReference>
<evidence type="ECO:0000256" key="1">
    <source>
        <dbReference type="ARBA" id="ARBA00002343"/>
    </source>
</evidence>
<dbReference type="PROSITE" id="PS50897">
    <property type="entry name" value="CTLH"/>
    <property type="match status" value="1"/>
</dbReference>
<reference evidence="4" key="1">
    <citation type="journal article" date="2020" name="Stud. Mycol.">
        <title>101 Dothideomycetes genomes: a test case for predicting lifestyles and emergence of pathogens.</title>
        <authorList>
            <person name="Haridas S."/>
            <person name="Albert R."/>
            <person name="Binder M."/>
            <person name="Bloem J."/>
            <person name="Labutti K."/>
            <person name="Salamov A."/>
            <person name="Andreopoulos B."/>
            <person name="Baker S."/>
            <person name="Barry K."/>
            <person name="Bills G."/>
            <person name="Bluhm B."/>
            <person name="Cannon C."/>
            <person name="Castanera R."/>
            <person name="Culley D."/>
            <person name="Daum C."/>
            <person name="Ezra D."/>
            <person name="Gonzalez J."/>
            <person name="Henrissat B."/>
            <person name="Kuo A."/>
            <person name="Liang C."/>
            <person name="Lipzen A."/>
            <person name="Lutzoni F."/>
            <person name="Magnuson J."/>
            <person name="Mondo S."/>
            <person name="Nolan M."/>
            <person name="Ohm R."/>
            <person name="Pangilinan J."/>
            <person name="Park H.-J."/>
            <person name="Ramirez L."/>
            <person name="Alfaro M."/>
            <person name="Sun H."/>
            <person name="Tritt A."/>
            <person name="Yoshinaga Y."/>
            <person name="Zwiers L.-H."/>
            <person name="Turgeon B."/>
            <person name="Goodwin S."/>
            <person name="Spatafora J."/>
            <person name="Crous P."/>
            <person name="Grigoriev I."/>
        </authorList>
    </citation>
    <scope>NUCLEOTIDE SEQUENCE</scope>
    <source>
        <strain evidence="4">Tuck. ex Michener</strain>
    </source>
</reference>
<dbReference type="InterPro" id="IPR006595">
    <property type="entry name" value="CTLH_C"/>
</dbReference>
<dbReference type="OrthoDB" id="25503at2759"/>
<keyword evidence="5" id="KW-1185">Reference proteome</keyword>
<dbReference type="AlphaFoldDB" id="A0A6A6H7N5"/>
<organism evidence="4 5">
    <name type="scientific">Viridothelium virens</name>
    <name type="common">Speckled blister lichen</name>
    <name type="synonym">Trypethelium virens</name>
    <dbReference type="NCBI Taxonomy" id="1048519"/>
    <lineage>
        <taxon>Eukaryota</taxon>
        <taxon>Fungi</taxon>
        <taxon>Dikarya</taxon>
        <taxon>Ascomycota</taxon>
        <taxon>Pezizomycotina</taxon>
        <taxon>Dothideomycetes</taxon>
        <taxon>Dothideomycetes incertae sedis</taxon>
        <taxon>Trypetheliales</taxon>
        <taxon>Trypetheliaceae</taxon>
        <taxon>Viridothelium</taxon>
    </lineage>
</organism>
<evidence type="ECO:0000313" key="5">
    <source>
        <dbReference type="Proteomes" id="UP000800092"/>
    </source>
</evidence>
<name>A0A6A6H7N5_VIRVR</name>
<dbReference type="InterPro" id="IPR050618">
    <property type="entry name" value="Ubq-SigPath_Reg"/>
</dbReference>
<dbReference type="CDD" id="cd12909">
    <property type="entry name" value="SPRY_RanBP9_10"/>
    <property type="match status" value="1"/>
</dbReference>
<dbReference type="InterPro" id="IPR013320">
    <property type="entry name" value="ConA-like_dom_sf"/>
</dbReference>
<dbReference type="InterPro" id="IPR003877">
    <property type="entry name" value="SPRY_dom"/>
</dbReference>
<sequence length="511" mass="56650">MNTSHRGITQDVIERAPPFTVDDSVSQLPSRWSDIDKWAGLEITGDGLHVRLTGSSKGTDEAAAVRADHPMPRECGIYYYETTIHSRGKEALIGIGFSARKVILNKLPGWEEHSWAYHSDDGYIFRCTPSGRDYGPRFANGDVIGCGVNFRTGSAFFTKNGVNLGTAFNDIGRDKPYYPSVGMKKAGDYLQVNFGDKPFVFDIDGMMRDEKAIIREEISKANTSTLHSPFDESALIQELIAQFLAHDGYVETAKAFAEEVRDESRLLKTNISQGVRGNDPEEDVDAIHRQQIRASILEGDIDQALKLTSAYYPSVLRDNENIYFKLRCRKFIEMIRTCSMLSSASTFPRKPAPNGFSRKGKNALPQEMDVDSHFSGDTDNWDSMDTEGSDTNAKYSSLTRETIEYGQELNSEFSSDPRREVQKALQDTFALIAYTDATQSNLASLLEVSGRVPVAEELNSAILVSLGKSSSAALERVYKQSEALVSELSNSGGAGAFINIREDILRDDPSR</sequence>
<evidence type="ECO:0000259" key="3">
    <source>
        <dbReference type="PROSITE" id="PS50897"/>
    </source>
</evidence>
<dbReference type="Proteomes" id="UP000800092">
    <property type="component" value="Unassembled WGS sequence"/>
</dbReference>
<dbReference type="SUPFAM" id="SSF49899">
    <property type="entry name" value="Concanavalin A-like lectins/glucanases"/>
    <property type="match status" value="1"/>
</dbReference>
<dbReference type="SMART" id="SM00668">
    <property type="entry name" value="CTLH"/>
    <property type="match status" value="1"/>
</dbReference>
<dbReference type="PROSITE" id="PS50188">
    <property type="entry name" value="B302_SPRY"/>
    <property type="match status" value="1"/>
</dbReference>
<dbReference type="Gene3D" id="2.60.120.920">
    <property type="match status" value="1"/>
</dbReference>
<dbReference type="Pfam" id="PF00622">
    <property type="entry name" value="SPRY"/>
    <property type="match status" value="1"/>
</dbReference>
<dbReference type="SMART" id="SM00667">
    <property type="entry name" value="LisH"/>
    <property type="match status" value="1"/>
</dbReference>
<dbReference type="InterPro" id="IPR001870">
    <property type="entry name" value="B30.2/SPRY"/>
</dbReference>
<dbReference type="Pfam" id="PF10607">
    <property type="entry name" value="CTLH"/>
    <property type="match status" value="1"/>
</dbReference>
<dbReference type="PANTHER" id="PTHR12864">
    <property type="entry name" value="RAN BINDING PROTEIN 9-RELATED"/>
    <property type="match status" value="1"/>
</dbReference>
<dbReference type="InterPro" id="IPR043136">
    <property type="entry name" value="B30.2/SPRY_sf"/>
</dbReference>
<dbReference type="SMART" id="SM00449">
    <property type="entry name" value="SPRY"/>
    <property type="match status" value="1"/>
</dbReference>
<evidence type="ECO:0000313" key="4">
    <source>
        <dbReference type="EMBL" id="KAF2234106.1"/>
    </source>
</evidence>
<dbReference type="InterPro" id="IPR035782">
    <property type="entry name" value="SPRY_RanBP9/10"/>
</dbReference>
<dbReference type="InterPro" id="IPR006594">
    <property type="entry name" value="LisH"/>
</dbReference>
<accession>A0A6A6H7N5</accession>
<dbReference type="SMART" id="SM00757">
    <property type="entry name" value="CRA"/>
    <property type="match status" value="1"/>
</dbReference>